<organism evidence="1 2">
    <name type="scientific">Holotrichia oblita</name>
    <name type="common">Chafer beetle</name>
    <dbReference type="NCBI Taxonomy" id="644536"/>
    <lineage>
        <taxon>Eukaryota</taxon>
        <taxon>Metazoa</taxon>
        <taxon>Ecdysozoa</taxon>
        <taxon>Arthropoda</taxon>
        <taxon>Hexapoda</taxon>
        <taxon>Insecta</taxon>
        <taxon>Pterygota</taxon>
        <taxon>Neoptera</taxon>
        <taxon>Endopterygota</taxon>
        <taxon>Coleoptera</taxon>
        <taxon>Polyphaga</taxon>
        <taxon>Scarabaeiformia</taxon>
        <taxon>Scarabaeidae</taxon>
        <taxon>Melolonthinae</taxon>
        <taxon>Holotrichia</taxon>
    </lineage>
</organism>
<keyword evidence="2" id="KW-1185">Reference proteome</keyword>
<dbReference type="Proteomes" id="UP001056778">
    <property type="component" value="Chromosome 10"/>
</dbReference>
<proteinExistence type="predicted"/>
<accession>A0ACB9SK84</accession>
<name>A0ACB9SK84_HOLOL</name>
<protein>
    <submittedName>
        <fullName evidence="1">Uncharacterized protein</fullName>
    </submittedName>
</protein>
<comment type="caution">
    <text evidence="1">The sequence shown here is derived from an EMBL/GenBank/DDBJ whole genome shotgun (WGS) entry which is preliminary data.</text>
</comment>
<sequence>MEFQEEMNNLEIPLQFDSSELMSSDFFDSVLSMERENFNGTFDQDLLSNACAETVFSESSSGHADEIDVYSPSTTMSPDNDSLILGQDCNNLILKNDEILDQTALGLTHDIINFEEATLQDSNNQPAKVVIQNASKRFILTKPLINASGKKLPKNTKQQQVIRIINANDLKMENIKVTSASNSPLLKQAVSDKYSSSDSNIEDDNDTDSPMDTRYPPLNLTAEEKRLLSKEGIKLPSHYPLTKHEEKELKRIRRKIRNKISAQDSRKRKKEYVDKLEEKAKRTSEENEFLKKRIKLLRKQNSRLMEQMRKLQTLLFNTSSSKATPTTCLMIVLFSTLLVCLPNLRLSENKELGEQQLYAARRALLFNQKASEDDNVNVDEFLVFNKDEESELELFEDESENATDNEFTSFLSELAKKYEKLPVDKNCSELHDGRGNIGEFCQKYEDEIKKVMNSMKEYLESDSRKEKVFIEPEISDDEEFTSIKEEPPSKRIKFDIPEMTYDFGKKDHPHKDEGKIYMVTQ</sequence>
<evidence type="ECO:0000313" key="1">
    <source>
        <dbReference type="EMBL" id="KAI4454172.1"/>
    </source>
</evidence>
<evidence type="ECO:0000313" key="2">
    <source>
        <dbReference type="Proteomes" id="UP001056778"/>
    </source>
</evidence>
<reference evidence="1" key="1">
    <citation type="submission" date="2022-04" db="EMBL/GenBank/DDBJ databases">
        <title>Chromosome-scale genome assembly of Holotrichia oblita Faldermann.</title>
        <authorList>
            <person name="Rongchong L."/>
        </authorList>
    </citation>
    <scope>NUCLEOTIDE SEQUENCE</scope>
    <source>
        <strain evidence="1">81SQS9</strain>
    </source>
</reference>
<gene>
    <name evidence="1" type="ORF">MML48_10g00017632</name>
</gene>
<dbReference type="EMBL" id="CM043024">
    <property type="protein sequence ID" value="KAI4454172.1"/>
    <property type="molecule type" value="Genomic_DNA"/>
</dbReference>